<dbReference type="InterPro" id="IPR043502">
    <property type="entry name" value="DNA/RNA_pol_sf"/>
</dbReference>
<dbReference type="Proteomes" id="UP000179920">
    <property type="component" value="Chromosome X"/>
</dbReference>
<feature type="region of interest" description="Disordered" evidence="1">
    <location>
        <begin position="180"/>
        <end position="233"/>
    </location>
</feature>
<organism evidence="2 3">
    <name type="scientific">Ustilago bromivora</name>
    <dbReference type="NCBI Taxonomy" id="307758"/>
    <lineage>
        <taxon>Eukaryota</taxon>
        <taxon>Fungi</taxon>
        <taxon>Dikarya</taxon>
        <taxon>Basidiomycota</taxon>
        <taxon>Ustilaginomycotina</taxon>
        <taxon>Ustilaginomycetes</taxon>
        <taxon>Ustilaginales</taxon>
        <taxon>Ustilaginaceae</taxon>
        <taxon>Ustilago</taxon>
    </lineage>
</organism>
<name>A0A1K0H6B3_9BASI</name>
<reference evidence="3" key="1">
    <citation type="submission" date="2016-04" db="EMBL/GenBank/DDBJ databases">
        <authorList>
            <person name="Guldener U."/>
            <person name="Guldener U."/>
        </authorList>
    </citation>
    <scope>NUCLEOTIDE SEQUENCE [LARGE SCALE GENOMIC DNA]</scope>
    <source>
        <strain evidence="3">UB2112</strain>
    </source>
</reference>
<dbReference type="InterPro" id="IPR052055">
    <property type="entry name" value="Hepadnavirus_pol/RT"/>
</dbReference>
<evidence type="ECO:0000256" key="1">
    <source>
        <dbReference type="SAM" id="MobiDB-lite"/>
    </source>
</evidence>
<feature type="region of interest" description="Disordered" evidence="1">
    <location>
        <begin position="117"/>
        <end position="142"/>
    </location>
</feature>
<accession>A0A1K0H6B3</accession>
<dbReference type="AlphaFoldDB" id="A0A1K0H6B3"/>
<feature type="region of interest" description="Disordered" evidence="1">
    <location>
        <begin position="1"/>
        <end position="73"/>
    </location>
</feature>
<evidence type="ECO:0000313" key="2">
    <source>
        <dbReference type="EMBL" id="SAM83230.1"/>
    </source>
</evidence>
<feature type="compositionally biased region" description="Polar residues" evidence="1">
    <location>
        <begin position="124"/>
        <end position="139"/>
    </location>
</feature>
<proteinExistence type="predicted"/>
<gene>
    <name evidence="2" type="ORF">UBRO_20754</name>
</gene>
<dbReference type="OrthoDB" id="3248529at2759"/>
<protein>
    <recommendedName>
        <fullName evidence="4">Reverse transcriptase domain-containing protein</fullName>
    </recommendedName>
</protein>
<sequence length="542" mass="57617">MTAATSAPSRPTPPLPPTVFLTKDSPTFRGLPQQLDNQASALSDIAPSLQHLLASSHNPEPQPPQSPSSQPVAATLTSATLPAANTAGSALGAPLPALWAQQDQAVWNQHLSTATSFCPPPKSTTPGSANCQANTQLSEPPSKRQKGLEVCFWYNGGGCPEGTSRTAPDPIQVAMPRHPTGLDGPVNLTPLSPAAPDLRPAQRPPPLQGSAQHIDGPMGLPDLSTPPLQGSAQSVVMPAGLGGTRTPPLQGLARLFDSVPAALDVPSADYLYPDPIYHHQLLGMTEHGCLLSYDRPLCDANCCSNNLPISLAGHSHLCREINAHLAKGCLSIIPAGTNLIELPIGVLPKPCSTKLHTIHHLSHPCRLTAAALPSINASISPGFIRIQYKGLQDLLAFVSQNPGCLLWKGDLEDAFRHNVTAEHDTHLLGFSYDSIHYHKNVLTFGGSSSLWLFNLVAEFLHWLVAACLPTDWPINHYLDNTFGTVPVSHTTHTLLPIHTLTLAANALGLQLSPKNTFGTSTKLEVMGVKIDTVTQTVRITDN</sequence>
<evidence type="ECO:0000313" key="3">
    <source>
        <dbReference type="Proteomes" id="UP000179920"/>
    </source>
</evidence>
<dbReference type="PANTHER" id="PTHR33050">
    <property type="entry name" value="REVERSE TRANSCRIPTASE DOMAIN-CONTAINING PROTEIN"/>
    <property type="match status" value="1"/>
</dbReference>
<dbReference type="PANTHER" id="PTHR33050:SF7">
    <property type="entry name" value="RIBONUCLEASE H"/>
    <property type="match status" value="1"/>
</dbReference>
<evidence type="ECO:0008006" key="4">
    <source>
        <dbReference type="Google" id="ProtNLM"/>
    </source>
</evidence>
<dbReference type="SUPFAM" id="SSF56672">
    <property type="entry name" value="DNA/RNA polymerases"/>
    <property type="match status" value="1"/>
</dbReference>
<dbReference type="EMBL" id="LT558126">
    <property type="protein sequence ID" value="SAM83230.1"/>
    <property type="molecule type" value="Genomic_DNA"/>
</dbReference>